<protein>
    <submittedName>
        <fullName evidence="1">Uncharacterized protein</fullName>
    </submittedName>
</protein>
<name>A0AAW1RXH0_9CHLO</name>
<dbReference type="EMBL" id="JALJOU010000018">
    <property type="protein sequence ID" value="KAK9838527.1"/>
    <property type="molecule type" value="Genomic_DNA"/>
</dbReference>
<sequence>MSNFAGVLPLTGRLLWTLPTSGNSYLTLWQPWICVARCCKRFWKKRVHRARWVPGSVEGWQAANEQAAERNVADFEAKKP</sequence>
<evidence type="ECO:0000313" key="2">
    <source>
        <dbReference type="Proteomes" id="UP001445335"/>
    </source>
</evidence>
<accession>A0AAW1RXH0</accession>
<dbReference type="AlphaFoldDB" id="A0AAW1RXH0"/>
<reference evidence="1 2" key="1">
    <citation type="journal article" date="2024" name="Nat. Commun.">
        <title>Phylogenomics reveals the evolutionary origins of lichenization in chlorophyte algae.</title>
        <authorList>
            <person name="Puginier C."/>
            <person name="Libourel C."/>
            <person name="Otte J."/>
            <person name="Skaloud P."/>
            <person name="Haon M."/>
            <person name="Grisel S."/>
            <person name="Petersen M."/>
            <person name="Berrin J.G."/>
            <person name="Delaux P.M."/>
            <person name="Dal Grande F."/>
            <person name="Keller J."/>
        </authorList>
    </citation>
    <scope>NUCLEOTIDE SEQUENCE [LARGE SCALE GENOMIC DNA]</scope>
    <source>
        <strain evidence="1 2">SAG 245.80</strain>
    </source>
</reference>
<gene>
    <name evidence="1" type="ORF">WJX81_005467</name>
</gene>
<evidence type="ECO:0000313" key="1">
    <source>
        <dbReference type="EMBL" id="KAK9838527.1"/>
    </source>
</evidence>
<keyword evidence="2" id="KW-1185">Reference proteome</keyword>
<comment type="caution">
    <text evidence="1">The sequence shown here is derived from an EMBL/GenBank/DDBJ whole genome shotgun (WGS) entry which is preliminary data.</text>
</comment>
<proteinExistence type="predicted"/>
<dbReference type="Proteomes" id="UP001445335">
    <property type="component" value="Unassembled WGS sequence"/>
</dbReference>
<organism evidence="1 2">
    <name type="scientific">Elliptochloris bilobata</name>
    <dbReference type="NCBI Taxonomy" id="381761"/>
    <lineage>
        <taxon>Eukaryota</taxon>
        <taxon>Viridiplantae</taxon>
        <taxon>Chlorophyta</taxon>
        <taxon>core chlorophytes</taxon>
        <taxon>Trebouxiophyceae</taxon>
        <taxon>Trebouxiophyceae incertae sedis</taxon>
        <taxon>Elliptochloris clade</taxon>
        <taxon>Elliptochloris</taxon>
    </lineage>
</organism>